<dbReference type="RefSeq" id="WP_183855022.1">
    <property type="nucleotide sequence ID" value="NZ_JACHOO010000003.1"/>
</dbReference>
<proteinExistence type="predicted"/>
<reference evidence="2 3" key="1">
    <citation type="submission" date="2020-08" db="EMBL/GenBank/DDBJ databases">
        <title>Genomic Encyclopedia of Type Strains, Phase IV (KMG-IV): sequencing the most valuable type-strain genomes for metagenomic binning, comparative biology and taxonomic classification.</title>
        <authorList>
            <person name="Goeker M."/>
        </authorList>
    </citation>
    <scope>NUCLEOTIDE SEQUENCE [LARGE SCALE GENOMIC DNA]</scope>
    <source>
        <strain evidence="2 3">DSM 16268</strain>
    </source>
</reference>
<dbReference type="EMBL" id="JACHOO010000003">
    <property type="protein sequence ID" value="MBB5752850.1"/>
    <property type="molecule type" value="Genomic_DNA"/>
</dbReference>
<evidence type="ECO:0000313" key="2">
    <source>
        <dbReference type="EMBL" id="MBB5752850.1"/>
    </source>
</evidence>
<name>A0A7W9FLH2_9HYPH</name>
<dbReference type="PANTHER" id="PTHR34818:SF1">
    <property type="entry name" value="PROTEIN BLI-3"/>
    <property type="match status" value="1"/>
</dbReference>
<dbReference type="Gene3D" id="2.30.110.10">
    <property type="entry name" value="Electron Transport, Fmn-binding Protein, Chain A"/>
    <property type="match status" value="1"/>
</dbReference>
<dbReference type="InterPro" id="IPR038725">
    <property type="entry name" value="YdaG_split_barrel_FMN-bd"/>
</dbReference>
<dbReference type="Proteomes" id="UP000523821">
    <property type="component" value="Unassembled WGS sequence"/>
</dbReference>
<feature type="domain" description="General stress protein FMN-binding split barrel" evidence="1">
    <location>
        <begin position="9"/>
        <end position="153"/>
    </location>
</feature>
<dbReference type="InterPro" id="IPR052917">
    <property type="entry name" value="Stress-Dev_Protein"/>
</dbReference>
<dbReference type="Pfam" id="PF16242">
    <property type="entry name" value="Pyrid_ox_like"/>
    <property type="match status" value="1"/>
</dbReference>
<accession>A0A7W9FLH2</accession>
<dbReference type="AlphaFoldDB" id="A0A7W9FLH2"/>
<comment type="caution">
    <text evidence="2">The sequence shown here is derived from an EMBL/GenBank/DDBJ whole genome shotgun (WGS) entry which is preliminary data.</text>
</comment>
<evidence type="ECO:0000313" key="3">
    <source>
        <dbReference type="Proteomes" id="UP000523821"/>
    </source>
</evidence>
<protein>
    <submittedName>
        <fullName evidence="2">General stress protein 26</fullName>
    </submittedName>
</protein>
<organism evidence="2 3">
    <name type="scientific">Prosthecomicrobium pneumaticum</name>
    <dbReference type="NCBI Taxonomy" id="81895"/>
    <lineage>
        <taxon>Bacteria</taxon>
        <taxon>Pseudomonadati</taxon>
        <taxon>Pseudomonadota</taxon>
        <taxon>Alphaproteobacteria</taxon>
        <taxon>Hyphomicrobiales</taxon>
        <taxon>Kaistiaceae</taxon>
        <taxon>Prosthecomicrobium</taxon>
    </lineage>
</organism>
<keyword evidence="3" id="KW-1185">Reference proteome</keyword>
<dbReference type="InterPro" id="IPR012349">
    <property type="entry name" value="Split_barrel_FMN-bd"/>
</dbReference>
<dbReference type="SUPFAM" id="SSF50475">
    <property type="entry name" value="FMN-binding split barrel"/>
    <property type="match status" value="1"/>
</dbReference>
<sequence length="167" mass="18381">MMENAEDGRAKVKEILDDAGFVMLATRSADGRYHARPMAVAACDEDGVLWFLTDRRSIKADELARDSEVLVTVADESHDNYLSLGGTASLQTDRPTIDRLWSEPARAWFPNGKDDPGIAALRIDIDIAEYWDVSSSTLVQLYGYAKAVITGERAHTGEASDNATVRF</sequence>
<gene>
    <name evidence="2" type="ORF">GGQ63_001904</name>
</gene>
<evidence type="ECO:0000259" key="1">
    <source>
        <dbReference type="Pfam" id="PF16242"/>
    </source>
</evidence>
<dbReference type="PANTHER" id="PTHR34818">
    <property type="entry name" value="PROTEIN BLI-3"/>
    <property type="match status" value="1"/>
</dbReference>